<feature type="transmembrane region" description="Helical" evidence="1">
    <location>
        <begin position="77"/>
        <end position="99"/>
    </location>
</feature>
<organism evidence="2 3">
    <name type="scientific">Mesorhizobium plurifarium</name>
    <dbReference type="NCBI Taxonomy" id="69974"/>
    <lineage>
        <taxon>Bacteria</taxon>
        <taxon>Pseudomonadati</taxon>
        <taxon>Pseudomonadota</taxon>
        <taxon>Alphaproteobacteria</taxon>
        <taxon>Hyphomicrobiales</taxon>
        <taxon>Phyllobacteriaceae</taxon>
        <taxon>Mesorhizobium</taxon>
    </lineage>
</organism>
<accession>A0A090FXL0</accession>
<feature type="transmembrane region" description="Helical" evidence="1">
    <location>
        <begin position="44"/>
        <end position="65"/>
    </location>
</feature>
<reference evidence="2 3" key="1">
    <citation type="submission" date="2014-08" db="EMBL/GenBank/DDBJ databases">
        <authorList>
            <person name="Moulin Lionel"/>
        </authorList>
    </citation>
    <scope>NUCLEOTIDE SEQUENCE [LARGE SCALE GENOMIC DNA]</scope>
</reference>
<evidence type="ECO:0000256" key="1">
    <source>
        <dbReference type="SAM" id="Phobius"/>
    </source>
</evidence>
<evidence type="ECO:0000313" key="3">
    <source>
        <dbReference type="Proteomes" id="UP000046122"/>
    </source>
</evidence>
<gene>
    <name evidence="2" type="ORF">MPL3365_140187</name>
</gene>
<dbReference type="EMBL" id="CCNE01000006">
    <property type="protein sequence ID" value="CDX52048.1"/>
    <property type="molecule type" value="Genomic_DNA"/>
</dbReference>
<dbReference type="Proteomes" id="UP000046122">
    <property type="component" value="Unassembled WGS sequence"/>
</dbReference>
<evidence type="ECO:0000313" key="2">
    <source>
        <dbReference type="EMBL" id="CDX52048.1"/>
    </source>
</evidence>
<keyword evidence="1" id="KW-1133">Transmembrane helix</keyword>
<dbReference type="AlphaFoldDB" id="A0A090FXL0"/>
<name>A0A090FXL0_MESPL</name>
<proteinExistence type="predicted"/>
<keyword evidence="1" id="KW-0812">Transmembrane</keyword>
<sequence>MLGALALGAGTVLALGLVGGYVRKRLWRLIPNRMRGLLTAENGANDGLALLFVTLPILFLARAPVEALSEWLMRVRIWEVLGGVSTGSCWGGWLANFWYGLGASPSQSAIRSPP</sequence>
<keyword evidence="1" id="KW-0472">Membrane</keyword>
<protein>
    <submittedName>
        <fullName evidence="2">Sodium/hydrogen exchanger</fullName>
    </submittedName>
</protein>